<dbReference type="SUPFAM" id="SSF81901">
    <property type="entry name" value="HCP-like"/>
    <property type="match status" value="1"/>
</dbReference>
<name>A0ABY5Y205_9BACT</name>
<organism evidence="1 2">
    <name type="scientific">Taurinivorans muris</name>
    <dbReference type="NCBI Taxonomy" id="2787751"/>
    <lineage>
        <taxon>Bacteria</taxon>
        <taxon>Pseudomonadati</taxon>
        <taxon>Thermodesulfobacteriota</taxon>
        <taxon>Desulfovibrionia</taxon>
        <taxon>Desulfovibrionales</taxon>
        <taxon>Desulfovibrionaceae</taxon>
        <taxon>Taurinivorans</taxon>
    </lineage>
</organism>
<dbReference type="InterPro" id="IPR011990">
    <property type="entry name" value="TPR-like_helical_dom_sf"/>
</dbReference>
<keyword evidence="2" id="KW-1185">Reference proteome</keyword>
<accession>A0ABY5Y205</accession>
<gene>
    <name evidence="1" type="ORF">JBF11_02605</name>
</gene>
<dbReference type="RefSeq" id="WP_334315830.1">
    <property type="nucleotide sequence ID" value="NZ_CP065938.1"/>
</dbReference>
<dbReference type="InterPro" id="IPR006597">
    <property type="entry name" value="Sel1-like"/>
</dbReference>
<dbReference type="Proteomes" id="UP001058120">
    <property type="component" value="Chromosome"/>
</dbReference>
<dbReference type="EMBL" id="CP065938">
    <property type="protein sequence ID" value="UWX06227.1"/>
    <property type="molecule type" value="Genomic_DNA"/>
</dbReference>
<sequence>MEFTSQNEEKLFKKWLKESPFNQISQQTFQHAVPDEEKLLNLFRKDKEYVKQKQFVPFQEFYADTFTAFLPQTLTEEQEKILNTLKWRYIAQKIDAMNKVLKYAYDLLDKGEPQKAVDSIRNLAEAGHPEACYLMAAFSMQGQLVPRDTQTILNYADKAMQFVSHPRTYILLAGLYNEGYGVQRDVRKAISLILEAERHAPEDPTVYPMLAEYYQDGYIVGRDVEKAAIYAYKSEGI</sequence>
<evidence type="ECO:0000313" key="1">
    <source>
        <dbReference type="EMBL" id="UWX06227.1"/>
    </source>
</evidence>
<evidence type="ECO:0000313" key="2">
    <source>
        <dbReference type="Proteomes" id="UP001058120"/>
    </source>
</evidence>
<reference evidence="1" key="1">
    <citation type="submission" date="2020-12" db="EMBL/GenBank/DDBJ databases">
        <title>Taurinivorans muris gen. nov., sp. nov., fundamental and realized metabolic niche of a ubiquitous sulfidogenic bacterium in the murine intestine.</title>
        <authorList>
            <person name="Ye H."/>
            <person name="Hanson B.T."/>
            <person name="Loy A."/>
        </authorList>
    </citation>
    <scope>NUCLEOTIDE SEQUENCE</scope>
    <source>
        <strain evidence="1">LT0009</strain>
    </source>
</reference>
<dbReference type="SMART" id="SM00671">
    <property type="entry name" value="SEL1"/>
    <property type="match status" value="2"/>
</dbReference>
<dbReference type="Gene3D" id="1.25.40.10">
    <property type="entry name" value="Tetratricopeptide repeat domain"/>
    <property type="match status" value="1"/>
</dbReference>
<dbReference type="Pfam" id="PF08238">
    <property type="entry name" value="Sel1"/>
    <property type="match status" value="3"/>
</dbReference>
<protein>
    <submittedName>
        <fullName evidence="1">Sel1 repeat family protein</fullName>
    </submittedName>
</protein>
<proteinExistence type="predicted"/>